<feature type="compositionally biased region" description="Polar residues" evidence="1">
    <location>
        <begin position="37"/>
        <end position="50"/>
    </location>
</feature>
<evidence type="ECO:0000313" key="3">
    <source>
        <dbReference type="EMBL" id="CAB1439163.1"/>
    </source>
</evidence>
<dbReference type="Proteomes" id="UP001153269">
    <property type="component" value="Unassembled WGS sequence"/>
</dbReference>
<comment type="caution">
    <text evidence="3">The sequence shown here is derived from an EMBL/GenBank/DDBJ whole genome shotgun (WGS) entry which is preliminary data.</text>
</comment>
<feature type="signal peptide" evidence="2">
    <location>
        <begin position="1"/>
        <end position="16"/>
    </location>
</feature>
<dbReference type="EMBL" id="CADEAL010002236">
    <property type="protein sequence ID" value="CAB1439163.1"/>
    <property type="molecule type" value="Genomic_DNA"/>
</dbReference>
<reference evidence="3" key="1">
    <citation type="submission" date="2020-03" db="EMBL/GenBank/DDBJ databases">
        <authorList>
            <person name="Weist P."/>
        </authorList>
    </citation>
    <scope>NUCLEOTIDE SEQUENCE</scope>
</reference>
<gene>
    <name evidence="3" type="ORF">PLEPLA_LOCUS26990</name>
</gene>
<accession>A0A9N7UY07</accession>
<feature type="region of interest" description="Disordered" evidence="1">
    <location>
        <begin position="37"/>
        <end position="79"/>
    </location>
</feature>
<protein>
    <recommendedName>
        <fullName evidence="5">Secreted protein</fullName>
    </recommendedName>
</protein>
<evidence type="ECO:0000256" key="1">
    <source>
        <dbReference type="SAM" id="MobiDB-lite"/>
    </source>
</evidence>
<proteinExistence type="predicted"/>
<feature type="chain" id="PRO_5040237285" description="Secreted protein" evidence="2">
    <location>
        <begin position="17"/>
        <end position="277"/>
    </location>
</feature>
<sequence length="277" mass="30317">MVLALWLLSISLGDQGKITVENPSPLDLPTLTTATIYRPPSSRTGRSNTGGWRVSKVDKRAAAPRSDRACSSTPMKPHYKSRIPAARTHTVRWTPGCCVRLLESGAKGTVRSDAVCEAFGCEFGAQKCGRQTRAEASRLVRTLPSSVASTAPVWVPLIFGPWAKDSNRTHLIENTGQRHAHSVLTSFLETGCRRAFRSREAPHKAQQPTSRDCILRVMRRLGNLLQSAVGHEKDLIPVTAGSGRTTRQFRTMSALTSGPRRIPPLISIQPCGMTKKQ</sequence>
<keyword evidence="4" id="KW-1185">Reference proteome</keyword>
<organism evidence="3 4">
    <name type="scientific">Pleuronectes platessa</name>
    <name type="common">European plaice</name>
    <dbReference type="NCBI Taxonomy" id="8262"/>
    <lineage>
        <taxon>Eukaryota</taxon>
        <taxon>Metazoa</taxon>
        <taxon>Chordata</taxon>
        <taxon>Craniata</taxon>
        <taxon>Vertebrata</taxon>
        <taxon>Euteleostomi</taxon>
        <taxon>Actinopterygii</taxon>
        <taxon>Neopterygii</taxon>
        <taxon>Teleostei</taxon>
        <taxon>Neoteleostei</taxon>
        <taxon>Acanthomorphata</taxon>
        <taxon>Carangaria</taxon>
        <taxon>Pleuronectiformes</taxon>
        <taxon>Pleuronectoidei</taxon>
        <taxon>Pleuronectidae</taxon>
        <taxon>Pleuronectes</taxon>
    </lineage>
</organism>
<evidence type="ECO:0000313" key="4">
    <source>
        <dbReference type="Proteomes" id="UP001153269"/>
    </source>
</evidence>
<keyword evidence="2" id="KW-0732">Signal</keyword>
<name>A0A9N7UY07_PLEPL</name>
<dbReference type="AlphaFoldDB" id="A0A9N7UY07"/>
<feature type="compositionally biased region" description="Basic and acidic residues" evidence="1">
    <location>
        <begin position="55"/>
        <end position="68"/>
    </location>
</feature>
<evidence type="ECO:0000256" key="2">
    <source>
        <dbReference type="SAM" id="SignalP"/>
    </source>
</evidence>
<evidence type="ECO:0008006" key="5">
    <source>
        <dbReference type="Google" id="ProtNLM"/>
    </source>
</evidence>